<reference evidence="1" key="1">
    <citation type="submission" date="2024-09" db="EMBL/GenBank/DDBJ databases">
        <title>Black Yeasts Isolated from many extreme environments.</title>
        <authorList>
            <person name="Coleine C."/>
            <person name="Stajich J.E."/>
            <person name="Selbmann L."/>
        </authorList>
    </citation>
    <scope>NUCLEOTIDE SEQUENCE</scope>
    <source>
        <strain evidence="1">CCFEE 5737</strain>
    </source>
</reference>
<dbReference type="Proteomes" id="UP001186974">
    <property type="component" value="Unassembled WGS sequence"/>
</dbReference>
<name>A0ACC3D7N9_9PEZI</name>
<dbReference type="EMBL" id="JAWDJW010006954">
    <property type="protein sequence ID" value="KAK3063185.1"/>
    <property type="molecule type" value="Genomic_DNA"/>
</dbReference>
<evidence type="ECO:0000313" key="2">
    <source>
        <dbReference type="Proteomes" id="UP001186974"/>
    </source>
</evidence>
<accession>A0ACC3D7N9</accession>
<proteinExistence type="predicted"/>
<sequence>MAAAGVHTFLTYRLFLSLGIFLQVSLVALTLLPTVDLYKMIVWRFPSRLARDATTFRNPILLLALLETNTILYCADAVLTMFFQPNNKFMVYGIIAVRCLHYFSRAVVQYLLVCSIEALAIGYRADWVKTPFP</sequence>
<protein>
    <submittedName>
        <fullName evidence="1">Uncharacterized protein</fullName>
    </submittedName>
</protein>
<keyword evidence="2" id="KW-1185">Reference proteome</keyword>
<feature type="non-terminal residue" evidence="1">
    <location>
        <position position="133"/>
    </location>
</feature>
<evidence type="ECO:0000313" key="1">
    <source>
        <dbReference type="EMBL" id="KAK3063185.1"/>
    </source>
</evidence>
<gene>
    <name evidence="1" type="ORF">LTS18_002387</name>
</gene>
<organism evidence="1 2">
    <name type="scientific">Coniosporium uncinatum</name>
    <dbReference type="NCBI Taxonomy" id="93489"/>
    <lineage>
        <taxon>Eukaryota</taxon>
        <taxon>Fungi</taxon>
        <taxon>Dikarya</taxon>
        <taxon>Ascomycota</taxon>
        <taxon>Pezizomycotina</taxon>
        <taxon>Dothideomycetes</taxon>
        <taxon>Dothideomycetes incertae sedis</taxon>
        <taxon>Coniosporium</taxon>
    </lineage>
</organism>
<comment type="caution">
    <text evidence="1">The sequence shown here is derived from an EMBL/GenBank/DDBJ whole genome shotgun (WGS) entry which is preliminary data.</text>
</comment>